<sequence length="472" mass="52283">MAQRARSAGGVLPGRTQRSSSSGSDDEFEKFLSRMKTPKSASCCTPRAKKNSLAESKENLFWHLTSKGVLSDSDDDCVFGKHPPRSPCQSIQAGHQKWNRRGTLAASSQEKPITPKDGPKSSWSVGGKGSTKERAQGKAQQPRPSACESSDDEIESLIVHVKQRMVLPATTSAEGRTGSYEERGFGSSCERTPAAAAKTENVSPGRFSSPPVLRPVGQGPADVLQAPRMPVRSPCPVQGCFLQELSDPTSRQAREFRTKKEEMAQSLYAFYNRTIFEQQLPGRMEISWSKKMRKTAGCCITGQLKDPNLGQRYARIMLSEKVCDSADRIRDTLIHELCHAAAWLIHGVQDGHGRFWSLYAKKSALIHPELPVVSRCHNYEIKYKFTYECSQCQNRIGRHSKSLDTQRFVCALCKGQLVLQQPMRKDGTPAKPSLTPFAKYVKENYASAKQSQQGLSHGAIMRKLSADFASRP</sequence>
<accession>A0ABM1KBA9</accession>
<dbReference type="Proteomes" id="UP000694871">
    <property type="component" value="Unplaced"/>
</dbReference>
<dbReference type="Pfam" id="PF10263">
    <property type="entry name" value="SprT-like"/>
    <property type="match status" value="1"/>
</dbReference>
<dbReference type="RefSeq" id="XP_015270996.1">
    <property type="nucleotide sequence ID" value="XM_015415510.1"/>
</dbReference>
<evidence type="ECO:0000313" key="3">
    <source>
        <dbReference type="Proteomes" id="UP000694871"/>
    </source>
</evidence>
<organism evidence="3 4">
    <name type="scientific">Gekko japonicus</name>
    <name type="common">Schlegel's Japanese gecko</name>
    <dbReference type="NCBI Taxonomy" id="146911"/>
    <lineage>
        <taxon>Eukaryota</taxon>
        <taxon>Metazoa</taxon>
        <taxon>Chordata</taxon>
        <taxon>Craniata</taxon>
        <taxon>Vertebrata</taxon>
        <taxon>Euteleostomi</taxon>
        <taxon>Lepidosauria</taxon>
        <taxon>Squamata</taxon>
        <taxon>Bifurcata</taxon>
        <taxon>Gekkota</taxon>
        <taxon>Gekkonidae</taxon>
        <taxon>Gekkoninae</taxon>
        <taxon>Gekko</taxon>
    </lineage>
</organism>
<feature type="region of interest" description="Disordered" evidence="1">
    <location>
        <begin position="81"/>
        <end position="152"/>
    </location>
</feature>
<evidence type="ECO:0000256" key="1">
    <source>
        <dbReference type="SAM" id="MobiDB-lite"/>
    </source>
</evidence>
<dbReference type="SMART" id="SM00731">
    <property type="entry name" value="SprT"/>
    <property type="match status" value="1"/>
</dbReference>
<evidence type="ECO:0000313" key="4">
    <source>
        <dbReference type="RefSeq" id="XP_015270996.1"/>
    </source>
</evidence>
<dbReference type="PANTHER" id="PTHR23099:SF0">
    <property type="entry name" value="GERM CELL NUCLEAR ACIDIC PROTEIN"/>
    <property type="match status" value="1"/>
</dbReference>
<feature type="region of interest" description="Disordered" evidence="1">
    <location>
        <begin position="1"/>
        <end position="49"/>
    </location>
</feature>
<gene>
    <name evidence="4" type="primary">ACRC</name>
</gene>
<dbReference type="InterPro" id="IPR035240">
    <property type="entry name" value="SprT_Zn_ribbon"/>
</dbReference>
<feature type="domain" description="SprT-like" evidence="2">
    <location>
        <begin position="261"/>
        <end position="420"/>
    </location>
</feature>
<dbReference type="Pfam" id="PF17283">
    <property type="entry name" value="Zn_ribbon_SprT"/>
    <property type="match status" value="1"/>
</dbReference>
<keyword evidence="3" id="KW-1185">Reference proteome</keyword>
<evidence type="ECO:0000259" key="2">
    <source>
        <dbReference type="SMART" id="SM00731"/>
    </source>
</evidence>
<dbReference type="PANTHER" id="PTHR23099">
    <property type="entry name" value="TRANSCRIPTIONAL REGULATOR"/>
    <property type="match status" value="1"/>
</dbReference>
<dbReference type="GeneID" id="107114083"/>
<reference evidence="4" key="1">
    <citation type="submission" date="2025-08" db="UniProtKB">
        <authorList>
            <consortium name="RefSeq"/>
        </authorList>
    </citation>
    <scope>IDENTIFICATION</scope>
</reference>
<name>A0ABM1KBA9_GEKJA</name>
<protein>
    <submittedName>
        <fullName evidence="4">Acidic repeat-containing protein</fullName>
    </submittedName>
</protein>
<dbReference type="InterPro" id="IPR006640">
    <property type="entry name" value="SprT-like_domain"/>
</dbReference>
<proteinExistence type="predicted"/>